<accession>A0A437GUH1</accession>
<evidence type="ECO:0008006" key="3">
    <source>
        <dbReference type="Google" id="ProtNLM"/>
    </source>
</evidence>
<dbReference type="AlphaFoldDB" id="A0A437GUH1"/>
<proteinExistence type="predicted"/>
<comment type="caution">
    <text evidence="1">The sequence shown here is derived from an EMBL/GenBank/DDBJ whole genome shotgun (WGS) entry which is preliminary data.</text>
</comment>
<dbReference type="Proteomes" id="UP000283003">
    <property type="component" value="Unassembled WGS sequence"/>
</dbReference>
<reference evidence="1 2" key="1">
    <citation type="submission" date="2018-12" db="EMBL/GenBank/DDBJ databases">
        <title>Croceicoccus ponticola sp. nov., a lipolytic bacterium isolated from seawater.</title>
        <authorList>
            <person name="Yoon J.-H."/>
        </authorList>
    </citation>
    <scope>NUCLEOTIDE SEQUENCE [LARGE SCALE GENOMIC DNA]</scope>
    <source>
        <strain evidence="1 2">GM-16</strain>
    </source>
</reference>
<keyword evidence="2" id="KW-1185">Reference proteome</keyword>
<dbReference type="OrthoDB" id="5673741at2"/>
<evidence type="ECO:0000313" key="1">
    <source>
        <dbReference type="EMBL" id="RVQ65124.1"/>
    </source>
</evidence>
<evidence type="ECO:0000313" key="2">
    <source>
        <dbReference type="Proteomes" id="UP000283003"/>
    </source>
</evidence>
<protein>
    <recommendedName>
        <fullName evidence="3">Transferrin-binding protein B C-lobe/N-lobe beta barrel domain-containing protein</fullName>
    </recommendedName>
</protein>
<sequence>MNFFLPGSRTYVLMRASGEAIDPDYRYFYSNLAAWGYNDSILRGATAFGIPAPFGSGPTGTVVRYIGLFEGRTDEQYDFEDERPYGSVSFAITMTFDPATGSARFQGRPIVSLLETHLLEPLLLDDIEWTAGYHAFYRPVPGEPDNKNYPLSGQFAGPAADELIGGLRFSYVSPLDGTTQEARGAFIAKR</sequence>
<organism evidence="1 2">
    <name type="scientific">Croceicoccus ponticola</name>
    <dbReference type="NCBI Taxonomy" id="2217664"/>
    <lineage>
        <taxon>Bacteria</taxon>
        <taxon>Pseudomonadati</taxon>
        <taxon>Pseudomonadota</taxon>
        <taxon>Alphaproteobacteria</taxon>
        <taxon>Sphingomonadales</taxon>
        <taxon>Erythrobacteraceae</taxon>
        <taxon>Croceicoccus</taxon>
    </lineage>
</organism>
<name>A0A437GUH1_9SPHN</name>
<dbReference type="SUPFAM" id="SSF56925">
    <property type="entry name" value="OMPA-like"/>
    <property type="match status" value="1"/>
</dbReference>
<dbReference type="EMBL" id="RXOL01000009">
    <property type="protein sequence ID" value="RVQ65124.1"/>
    <property type="molecule type" value="Genomic_DNA"/>
</dbReference>
<dbReference type="InterPro" id="IPR011250">
    <property type="entry name" value="OMP/PagP_B-barrel"/>
</dbReference>
<gene>
    <name evidence="1" type="ORF">EKN06_13990</name>
</gene>